<dbReference type="EMBL" id="JBEYBN010000010">
    <property type="protein sequence ID" value="MEU2266690.1"/>
    <property type="molecule type" value="Genomic_DNA"/>
</dbReference>
<comment type="caution">
    <text evidence="1">The sequence shown here is derived from an EMBL/GenBank/DDBJ whole genome shotgun (WGS) entry which is preliminary data.</text>
</comment>
<name>A0ABV2XRQ2_9ACTN</name>
<gene>
    <name evidence="1" type="ORF">ABZ568_09690</name>
</gene>
<reference evidence="1 2" key="1">
    <citation type="submission" date="2024-06" db="EMBL/GenBank/DDBJ databases">
        <title>The Natural Products Discovery Center: Release of the First 8490 Sequenced Strains for Exploring Actinobacteria Biosynthetic Diversity.</title>
        <authorList>
            <person name="Kalkreuter E."/>
            <person name="Kautsar S.A."/>
            <person name="Yang D."/>
            <person name="Bader C.D."/>
            <person name="Teijaro C.N."/>
            <person name="Fluegel L."/>
            <person name="Davis C.M."/>
            <person name="Simpson J.R."/>
            <person name="Lauterbach L."/>
            <person name="Steele A.D."/>
            <person name="Gui C."/>
            <person name="Meng S."/>
            <person name="Li G."/>
            <person name="Viehrig K."/>
            <person name="Ye F."/>
            <person name="Su P."/>
            <person name="Kiefer A.F."/>
            <person name="Nichols A."/>
            <person name="Cepeda A.J."/>
            <person name="Yan W."/>
            <person name="Fan B."/>
            <person name="Jiang Y."/>
            <person name="Adhikari A."/>
            <person name="Zheng C.-J."/>
            <person name="Schuster L."/>
            <person name="Cowan T.M."/>
            <person name="Smanski M.J."/>
            <person name="Chevrette M.G."/>
            <person name="De Carvalho L.P.S."/>
            <person name="Shen B."/>
        </authorList>
    </citation>
    <scope>NUCLEOTIDE SEQUENCE [LARGE SCALE GENOMIC DNA]</scope>
    <source>
        <strain evidence="1 2">NPDC019583</strain>
    </source>
</reference>
<dbReference type="RefSeq" id="WP_359787511.1">
    <property type="nucleotide sequence ID" value="NZ_JBEYBN010000010.1"/>
</dbReference>
<protein>
    <submittedName>
        <fullName evidence="1">Uncharacterized protein</fullName>
    </submittedName>
</protein>
<sequence>MRFDAFKYAENPLRRNFIIAVATALGIKDAKFHDELYGGRVAVRFQFERGAV</sequence>
<organism evidence="1 2">
    <name type="scientific">Streptomyces olindensis</name>
    <dbReference type="NCBI Taxonomy" id="358823"/>
    <lineage>
        <taxon>Bacteria</taxon>
        <taxon>Bacillati</taxon>
        <taxon>Actinomycetota</taxon>
        <taxon>Actinomycetes</taxon>
        <taxon>Kitasatosporales</taxon>
        <taxon>Streptomycetaceae</taxon>
        <taxon>Streptomyces</taxon>
    </lineage>
</organism>
<evidence type="ECO:0000313" key="2">
    <source>
        <dbReference type="Proteomes" id="UP001550603"/>
    </source>
</evidence>
<dbReference type="Proteomes" id="UP001550603">
    <property type="component" value="Unassembled WGS sequence"/>
</dbReference>
<keyword evidence="2" id="KW-1185">Reference proteome</keyword>
<accession>A0ABV2XRQ2</accession>
<evidence type="ECO:0000313" key="1">
    <source>
        <dbReference type="EMBL" id="MEU2266690.1"/>
    </source>
</evidence>
<proteinExistence type="predicted"/>